<evidence type="ECO:0000256" key="4">
    <source>
        <dbReference type="ARBA" id="ARBA00022840"/>
    </source>
</evidence>
<evidence type="ECO:0000259" key="5">
    <source>
        <dbReference type="PROSITE" id="PS50893"/>
    </source>
</evidence>
<dbReference type="PANTHER" id="PTHR42711">
    <property type="entry name" value="ABC TRANSPORTER ATP-BINDING PROTEIN"/>
    <property type="match status" value="1"/>
</dbReference>
<keyword evidence="3" id="KW-0547">Nucleotide-binding</keyword>
<dbReference type="InterPro" id="IPR050763">
    <property type="entry name" value="ABC_transporter_ATP-binding"/>
</dbReference>
<accession>A0A1G1W3Q8</accession>
<keyword evidence="2" id="KW-0813">Transport</keyword>
<gene>
    <name evidence="6" type="ORF">A2126_04040</name>
</gene>
<comment type="caution">
    <text evidence="6">The sequence shown here is derived from an EMBL/GenBank/DDBJ whole genome shotgun (WGS) entry which is preliminary data.</text>
</comment>
<dbReference type="InterPro" id="IPR027417">
    <property type="entry name" value="P-loop_NTPase"/>
</dbReference>
<dbReference type="Pfam" id="PF00005">
    <property type="entry name" value="ABC_tran"/>
    <property type="match status" value="1"/>
</dbReference>
<evidence type="ECO:0000256" key="3">
    <source>
        <dbReference type="ARBA" id="ARBA00022741"/>
    </source>
</evidence>
<dbReference type="GO" id="GO:0016887">
    <property type="term" value="F:ATP hydrolysis activity"/>
    <property type="evidence" value="ECO:0007669"/>
    <property type="project" value="InterPro"/>
</dbReference>
<dbReference type="CDD" id="cd03230">
    <property type="entry name" value="ABC_DR_subfamily_A"/>
    <property type="match status" value="1"/>
</dbReference>
<dbReference type="EMBL" id="MHCO01000052">
    <property type="protein sequence ID" value="OGY22319.1"/>
    <property type="molecule type" value="Genomic_DNA"/>
</dbReference>
<dbReference type="SUPFAM" id="SSF52540">
    <property type="entry name" value="P-loop containing nucleoside triphosphate hydrolases"/>
    <property type="match status" value="1"/>
</dbReference>
<evidence type="ECO:0000256" key="1">
    <source>
        <dbReference type="ARBA" id="ARBA00005417"/>
    </source>
</evidence>
<evidence type="ECO:0000256" key="2">
    <source>
        <dbReference type="ARBA" id="ARBA00022448"/>
    </source>
</evidence>
<evidence type="ECO:0000313" key="7">
    <source>
        <dbReference type="Proteomes" id="UP000178493"/>
    </source>
</evidence>
<dbReference type="Gene3D" id="3.40.50.300">
    <property type="entry name" value="P-loop containing nucleotide triphosphate hydrolases"/>
    <property type="match status" value="1"/>
</dbReference>
<dbReference type="Proteomes" id="UP000178493">
    <property type="component" value="Unassembled WGS sequence"/>
</dbReference>
<reference evidence="6 7" key="1">
    <citation type="journal article" date="2016" name="Nat. Commun.">
        <title>Thousands of microbial genomes shed light on interconnected biogeochemical processes in an aquifer system.</title>
        <authorList>
            <person name="Anantharaman K."/>
            <person name="Brown C.T."/>
            <person name="Hug L.A."/>
            <person name="Sharon I."/>
            <person name="Castelle C.J."/>
            <person name="Probst A.J."/>
            <person name="Thomas B.C."/>
            <person name="Singh A."/>
            <person name="Wilkins M.J."/>
            <person name="Karaoz U."/>
            <person name="Brodie E.L."/>
            <person name="Williams K.H."/>
            <person name="Hubbard S.S."/>
            <person name="Banfield J.F."/>
        </authorList>
    </citation>
    <scope>NUCLEOTIDE SEQUENCE [LARGE SCALE GENOMIC DNA]</scope>
</reference>
<dbReference type="InterPro" id="IPR003439">
    <property type="entry name" value="ABC_transporter-like_ATP-bd"/>
</dbReference>
<protein>
    <recommendedName>
        <fullName evidence="5">ABC transporter domain-containing protein</fullName>
    </recommendedName>
</protein>
<dbReference type="PANTHER" id="PTHR42711:SF5">
    <property type="entry name" value="ABC TRANSPORTER ATP-BINDING PROTEIN NATA"/>
    <property type="match status" value="1"/>
</dbReference>
<keyword evidence="4" id="KW-0067">ATP-binding</keyword>
<proteinExistence type="inferred from homology"/>
<dbReference type="PROSITE" id="PS50893">
    <property type="entry name" value="ABC_TRANSPORTER_2"/>
    <property type="match status" value="1"/>
</dbReference>
<feature type="domain" description="ABC transporter" evidence="5">
    <location>
        <begin position="4"/>
        <end position="227"/>
    </location>
</feature>
<name>A0A1G1W3Q8_9BACT</name>
<evidence type="ECO:0000313" key="6">
    <source>
        <dbReference type="EMBL" id="OGY22319.1"/>
    </source>
</evidence>
<organism evidence="6 7">
    <name type="scientific">Candidatus Woykebacteria bacterium GWB1_45_5</name>
    <dbReference type="NCBI Taxonomy" id="1802592"/>
    <lineage>
        <taxon>Bacteria</taxon>
        <taxon>Candidatus Woykeibacteriota</taxon>
    </lineage>
</organism>
<comment type="similarity">
    <text evidence="1">Belongs to the ABC transporter superfamily.</text>
</comment>
<dbReference type="SMART" id="SM00382">
    <property type="entry name" value="AAA"/>
    <property type="match status" value="1"/>
</dbReference>
<sequence length="290" mass="32859">MTTIKVDKLKKYFGKTKAVDGISFEVKGGEIMGFLGPNGAGKTTTIRCLMDFIRPTEGKIEILGLDAQKNSPKLKADIGYLSSEVDLYKSWTGTEHILFMERLRGISRFDEELIDKLKFDPRKKAGALSTGNRQKLGIILALMHQPKLLVLDEPTLGLDPLLQNYIYEILKSEAAKGKTIFMSSHNLAEVEKICDRVVILKEGEIVATESINDIRRKRIYTVHAYFEGEIPKKEIVTDGIELIEELSDGLVLRIKADIRPLLHKLSEYNNLKDLEVTHASLEEVFMEFYR</sequence>
<dbReference type="GO" id="GO:0005524">
    <property type="term" value="F:ATP binding"/>
    <property type="evidence" value="ECO:0007669"/>
    <property type="project" value="UniProtKB-KW"/>
</dbReference>
<dbReference type="InterPro" id="IPR003593">
    <property type="entry name" value="AAA+_ATPase"/>
</dbReference>
<dbReference type="AlphaFoldDB" id="A0A1G1W3Q8"/>